<feature type="DNA-binding region" description="H-T-H motif" evidence="2">
    <location>
        <begin position="34"/>
        <end position="53"/>
    </location>
</feature>
<evidence type="ECO:0000313" key="4">
    <source>
        <dbReference type="EMBL" id="GAY71901.1"/>
    </source>
</evidence>
<evidence type="ECO:0000256" key="2">
    <source>
        <dbReference type="PROSITE-ProRule" id="PRU00335"/>
    </source>
</evidence>
<protein>
    <submittedName>
        <fullName evidence="4">Transcriptional regulator, TetR family</fullName>
    </submittedName>
</protein>
<dbReference type="AlphaFoldDB" id="A0A401FI18"/>
<proteinExistence type="predicted"/>
<accession>A0A401FI18</accession>
<dbReference type="GO" id="GO:0003677">
    <property type="term" value="F:DNA binding"/>
    <property type="evidence" value="ECO:0007669"/>
    <property type="project" value="UniProtKB-UniRule"/>
</dbReference>
<reference evidence="4 5" key="1">
    <citation type="submission" date="2017-11" db="EMBL/GenBank/DDBJ databases">
        <title>Draft Genome Sequence of Lactobacillus curieae NBRC 111893 isolated from Koso, a Japanese sugar-Vegetable Fermented Beverage.</title>
        <authorList>
            <person name="Chiou T.Y."/>
            <person name="Oshima K."/>
            <person name="Suda W."/>
            <person name="Hattori M."/>
            <person name="Takahashi T."/>
        </authorList>
    </citation>
    <scope>NUCLEOTIDE SEQUENCE [LARGE SCALE GENOMIC DNA]</scope>
    <source>
        <strain evidence="4 5">NBRC111893</strain>
    </source>
</reference>
<dbReference type="InterPro" id="IPR050624">
    <property type="entry name" value="HTH-type_Tx_Regulator"/>
</dbReference>
<dbReference type="Gene3D" id="1.10.10.60">
    <property type="entry name" value="Homeodomain-like"/>
    <property type="match status" value="1"/>
</dbReference>
<dbReference type="PANTHER" id="PTHR43479:SF11">
    <property type="entry name" value="ACREF_ENVCD OPERON REPRESSOR-RELATED"/>
    <property type="match status" value="1"/>
</dbReference>
<dbReference type="InterPro" id="IPR009057">
    <property type="entry name" value="Homeodomain-like_sf"/>
</dbReference>
<dbReference type="PANTHER" id="PTHR43479">
    <property type="entry name" value="ACREF/ENVCD OPERON REPRESSOR-RELATED"/>
    <property type="match status" value="1"/>
</dbReference>
<dbReference type="Gene3D" id="1.10.357.10">
    <property type="entry name" value="Tetracycline Repressor, domain 2"/>
    <property type="match status" value="1"/>
</dbReference>
<dbReference type="OrthoDB" id="9780939at2"/>
<dbReference type="PROSITE" id="PS50977">
    <property type="entry name" value="HTH_TETR_2"/>
    <property type="match status" value="1"/>
</dbReference>
<sequence>MESTKPVPKDPEKVARILNSSLKVFADNRYQRTKVDQIAEMAEVSKGIIFRYYDSKFGLYKSTLQFAVTNIMDFADLSVWKDSKDLTEMIIRATKYKMQLQIKFPNEFKLLLDAYSDVNDFNDEDREVVHQIVGVDLNRAMELSGPVLERLNIRNDVDTELVQGMFNAIMLQIGEETKAYMKRHPNGDLSHMTEIIQHAEGYMEIFERGISEK</sequence>
<dbReference type="InterPro" id="IPR001647">
    <property type="entry name" value="HTH_TetR"/>
</dbReference>
<evidence type="ECO:0000259" key="3">
    <source>
        <dbReference type="PROSITE" id="PS50977"/>
    </source>
</evidence>
<gene>
    <name evidence="4" type="ORF">NBRC111893_47</name>
</gene>
<dbReference type="Proteomes" id="UP000286974">
    <property type="component" value="Unassembled WGS sequence"/>
</dbReference>
<dbReference type="SUPFAM" id="SSF48498">
    <property type="entry name" value="Tetracyclin repressor-like, C-terminal domain"/>
    <property type="match status" value="1"/>
</dbReference>
<dbReference type="Pfam" id="PF00440">
    <property type="entry name" value="TetR_N"/>
    <property type="match status" value="1"/>
</dbReference>
<dbReference type="SUPFAM" id="SSF46689">
    <property type="entry name" value="Homeodomain-like"/>
    <property type="match status" value="1"/>
</dbReference>
<keyword evidence="1 2" id="KW-0238">DNA-binding</keyword>
<comment type="caution">
    <text evidence="4">The sequence shown here is derived from an EMBL/GenBank/DDBJ whole genome shotgun (WGS) entry which is preliminary data.</text>
</comment>
<keyword evidence="5" id="KW-1185">Reference proteome</keyword>
<evidence type="ECO:0000256" key="1">
    <source>
        <dbReference type="ARBA" id="ARBA00023125"/>
    </source>
</evidence>
<organism evidence="4 5">
    <name type="scientific">Lentilactobacillus kosonis</name>
    <dbReference type="NCBI Taxonomy" id="2810561"/>
    <lineage>
        <taxon>Bacteria</taxon>
        <taxon>Bacillati</taxon>
        <taxon>Bacillota</taxon>
        <taxon>Bacilli</taxon>
        <taxon>Lactobacillales</taxon>
        <taxon>Lactobacillaceae</taxon>
        <taxon>Lentilactobacillus</taxon>
    </lineage>
</organism>
<dbReference type="RefSeq" id="WP_125007534.1">
    <property type="nucleotide sequence ID" value="NZ_BEXA01000001.1"/>
</dbReference>
<feature type="domain" description="HTH tetR-type" evidence="3">
    <location>
        <begin position="11"/>
        <end position="71"/>
    </location>
</feature>
<dbReference type="EMBL" id="BEXA01000001">
    <property type="protein sequence ID" value="GAY71901.1"/>
    <property type="molecule type" value="Genomic_DNA"/>
</dbReference>
<evidence type="ECO:0000313" key="5">
    <source>
        <dbReference type="Proteomes" id="UP000286974"/>
    </source>
</evidence>
<dbReference type="InterPro" id="IPR036271">
    <property type="entry name" value="Tet_transcr_reg_TetR-rel_C_sf"/>
</dbReference>
<name>A0A401FI18_9LACO</name>